<gene>
    <name evidence="3" type="ORF">SVIM_LOCUS116305</name>
</gene>
<dbReference type="AlphaFoldDB" id="A0A6N2KUE4"/>
<feature type="compositionally biased region" description="Acidic residues" evidence="1">
    <location>
        <begin position="689"/>
        <end position="704"/>
    </location>
</feature>
<dbReference type="PROSITE" id="PS50858">
    <property type="entry name" value="BSD"/>
    <property type="match status" value="2"/>
</dbReference>
<feature type="region of interest" description="Disordered" evidence="1">
    <location>
        <begin position="1"/>
        <end position="40"/>
    </location>
</feature>
<dbReference type="Gene3D" id="1.10.3970.10">
    <property type="entry name" value="BSD domain"/>
    <property type="match status" value="2"/>
</dbReference>
<dbReference type="InterPro" id="IPR005607">
    <property type="entry name" value="BSD_dom"/>
</dbReference>
<dbReference type="PANTHER" id="PTHR16019">
    <property type="entry name" value="SYNAPSE-ASSOCIATED PROTEIN"/>
    <property type="match status" value="1"/>
</dbReference>
<dbReference type="InterPro" id="IPR035925">
    <property type="entry name" value="BSD_dom_sf"/>
</dbReference>
<feature type="compositionally biased region" description="Pro residues" evidence="1">
    <location>
        <begin position="12"/>
        <end position="35"/>
    </location>
</feature>
<feature type="domain" description="BSD" evidence="2">
    <location>
        <begin position="617"/>
        <end position="669"/>
    </location>
</feature>
<protein>
    <recommendedName>
        <fullName evidence="2">BSD domain-containing protein</fullName>
    </recommendedName>
</protein>
<name>A0A6N2KUE4_SALVM</name>
<accession>A0A6N2KUE4</accession>
<feature type="region of interest" description="Disordered" evidence="1">
    <location>
        <begin position="689"/>
        <end position="753"/>
    </location>
</feature>
<evidence type="ECO:0000313" key="3">
    <source>
        <dbReference type="EMBL" id="VFU30290.1"/>
    </source>
</evidence>
<dbReference type="PANTHER" id="PTHR16019:SF24">
    <property type="entry name" value="BSD DOMAIN-CONTAINING PROTEIN"/>
    <property type="match status" value="1"/>
</dbReference>
<proteinExistence type="predicted"/>
<feature type="compositionally biased region" description="Basic and acidic residues" evidence="1">
    <location>
        <begin position="712"/>
        <end position="723"/>
    </location>
</feature>
<evidence type="ECO:0000256" key="1">
    <source>
        <dbReference type="SAM" id="MobiDB-lite"/>
    </source>
</evidence>
<organism evidence="3">
    <name type="scientific">Salix viminalis</name>
    <name type="common">Common osier</name>
    <name type="synonym">Basket willow</name>
    <dbReference type="NCBI Taxonomy" id="40686"/>
    <lineage>
        <taxon>Eukaryota</taxon>
        <taxon>Viridiplantae</taxon>
        <taxon>Streptophyta</taxon>
        <taxon>Embryophyta</taxon>
        <taxon>Tracheophyta</taxon>
        <taxon>Spermatophyta</taxon>
        <taxon>Magnoliopsida</taxon>
        <taxon>eudicotyledons</taxon>
        <taxon>Gunneridae</taxon>
        <taxon>Pentapetalae</taxon>
        <taxon>rosids</taxon>
        <taxon>fabids</taxon>
        <taxon>Malpighiales</taxon>
        <taxon>Salicaceae</taxon>
        <taxon>Saliceae</taxon>
        <taxon>Salix</taxon>
    </lineage>
</organism>
<dbReference type="SMART" id="SM00751">
    <property type="entry name" value="BSD"/>
    <property type="match status" value="2"/>
</dbReference>
<feature type="region of interest" description="Disordered" evidence="1">
    <location>
        <begin position="257"/>
        <end position="287"/>
    </location>
</feature>
<dbReference type="InterPro" id="IPR051494">
    <property type="entry name" value="BSD_domain-containing"/>
</dbReference>
<dbReference type="SUPFAM" id="SSF140383">
    <property type="entry name" value="BSD domain-like"/>
    <property type="match status" value="2"/>
</dbReference>
<dbReference type="Pfam" id="PF03909">
    <property type="entry name" value="BSD"/>
    <property type="match status" value="2"/>
</dbReference>
<feature type="compositionally biased region" description="Acidic residues" evidence="1">
    <location>
        <begin position="257"/>
        <end position="271"/>
    </location>
</feature>
<dbReference type="EMBL" id="CAADRP010000602">
    <property type="protein sequence ID" value="VFU30290.1"/>
    <property type="molecule type" value="Genomic_DNA"/>
</dbReference>
<feature type="domain" description="BSD" evidence="2">
    <location>
        <begin position="185"/>
        <end position="237"/>
    </location>
</feature>
<evidence type="ECO:0000259" key="2">
    <source>
        <dbReference type="PROSITE" id="PS50858"/>
    </source>
</evidence>
<sequence length="885" mass="99671">MNFFKAVFADDPTPPDSPKSPPPSSDNSSPDPPTQNPTWSFGSLIHTLATKSESVIEIYKKDLEEFGFGLKNESAIIRDVASRAVHDLPASFEASASVAQESFGHAIGGIGSTMWKSTAQIISQGRESILASDHDRDLLLSNTDTNRSSLGKQYSRFDAQVRALQCDFDTYCSEPEDKEDYEKWKSRGFVIDEEEEEIERLITENGVIKEIYGEVVPDRVDNESFWSRFFYRMFKLNQAEEARALLVKRAISGDEEEDLSWDFDDDKEEGDGLLSKGGESTVNAAGAEKGRVDDVIVENVAEKERAGVDGSEDKLEEKAIVGLDTSEDKMEEKVLVVEGEGEGEGDTVESCKDSDKLEETVVEGKGDNGESCKDSDKLEETVVEGKGDNGESCKDSDKRRWWRERGIMVNHARTVMFRWFQAGLWLRRILSGMRLKILRVMMRAKGKLWGARMSAVDLHKQLSAAEEEEDFSWDIEDEDDVRTYKNDLQELRSGFNKETAVIRHVASRAVHDLPASFESGAAAAQHSLESVGQVIDDIGSTVWNSTSQIISHGKDSVFAAVDHHRDLNDDRDASSSTKRHHLGVKYSRFDAQVRAVQCDLDTYCSEPGDKEDYEKWESESFIFEEKNEEIKRLISDNEFVNQIYYKVVPSKVDDQSFWSRYFYRLFKLKQAEEARASLVKRAISGDEEEDLSWDFDGDDNEEEGSGFLSKGESNKESVIKEIEREDGDVPSLQSPFKSMDTLGEKGGSCKDSDVSIVSSQSLQEEDLGWDEIEDIGSNDESKVEAVENTTSGASRVELHDRFGSAEEEDLSWDVEDEVGLPVKHQWLDQKSIANLNLLLNVKTSLNLETLYAQRNRTSEFIIQCLGSLNQYSRRTNKTNRQDVLQ</sequence>
<dbReference type="GO" id="GO:0005737">
    <property type="term" value="C:cytoplasm"/>
    <property type="evidence" value="ECO:0007669"/>
    <property type="project" value="TreeGrafter"/>
</dbReference>
<reference evidence="3" key="1">
    <citation type="submission" date="2019-03" db="EMBL/GenBank/DDBJ databases">
        <authorList>
            <person name="Mank J."/>
            <person name="Almeida P."/>
        </authorList>
    </citation>
    <scope>NUCLEOTIDE SEQUENCE</scope>
    <source>
        <strain evidence="3">78183</strain>
    </source>
</reference>